<keyword evidence="4" id="KW-1185">Reference proteome</keyword>
<evidence type="ECO:0000256" key="1">
    <source>
        <dbReference type="ARBA" id="ARBA00009952"/>
    </source>
</evidence>
<reference evidence="3 4" key="1">
    <citation type="submission" date="2019-06" db="EMBL/GenBank/DDBJ databases">
        <title>Discovery of a novel chromosome fission-fusion reversal in muntjac.</title>
        <authorList>
            <person name="Mudd A.B."/>
            <person name="Bredeson J.V."/>
            <person name="Baum R."/>
            <person name="Hockemeyer D."/>
            <person name="Rokhsar D.S."/>
        </authorList>
    </citation>
    <scope>NUCLEOTIDE SEQUENCE [LARGE SCALE GENOMIC DNA]</scope>
    <source>
        <strain evidence="3">UTSW_UCB_Mm</strain>
        <tissue evidence="3">Fibroblast cell line</tissue>
    </source>
</reference>
<evidence type="ECO:0000313" key="3">
    <source>
        <dbReference type="EMBL" id="KAB0360609.1"/>
    </source>
</evidence>
<organism evidence="3 4">
    <name type="scientific">Muntiacus muntjak</name>
    <name type="common">Barking deer</name>
    <name type="synonym">Indian muntjac</name>
    <dbReference type="NCBI Taxonomy" id="9888"/>
    <lineage>
        <taxon>Eukaryota</taxon>
        <taxon>Metazoa</taxon>
        <taxon>Chordata</taxon>
        <taxon>Craniata</taxon>
        <taxon>Vertebrata</taxon>
        <taxon>Euteleostomi</taxon>
        <taxon>Mammalia</taxon>
        <taxon>Eutheria</taxon>
        <taxon>Laurasiatheria</taxon>
        <taxon>Artiodactyla</taxon>
        <taxon>Ruminantia</taxon>
        <taxon>Pecora</taxon>
        <taxon>Cervidae</taxon>
        <taxon>Muntiacinae</taxon>
        <taxon>Muntiacus</taxon>
    </lineage>
</organism>
<protein>
    <recommendedName>
        <fullName evidence="2">Protein FAM136A</fullName>
    </recommendedName>
</protein>
<sequence length="111" mass="12671">MAELQQLWVQEAVDSMVKSLERENIWKMQGFMFQCSTACCEESQASMQQDRLARCTVYCNDKAKDSIGAGSKELHVKRQLETCLTKCVDDHINLLPTMTRKMKESLSSMGK</sequence>
<accession>A0A5N3WFR3</accession>
<comment type="similarity">
    <text evidence="1">Belongs to the FAM136 family.</text>
</comment>
<name>A0A5N3WFR3_MUNMU</name>
<comment type="caution">
    <text evidence="3">The sequence shown here is derived from an EMBL/GenBank/DDBJ whole genome shotgun (WGS) entry which is preliminary data.</text>
</comment>
<proteinExistence type="inferred from homology"/>
<dbReference type="InterPro" id="IPR008560">
    <property type="entry name" value="DUF842_euk"/>
</dbReference>
<evidence type="ECO:0000313" key="4">
    <source>
        <dbReference type="Proteomes" id="UP000326458"/>
    </source>
</evidence>
<dbReference type="PANTHER" id="PTHR21096:SF0">
    <property type="entry name" value="PROTEIN FAM136A"/>
    <property type="match status" value="1"/>
</dbReference>
<dbReference type="Pfam" id="PF05811">
    <property type="entry name" value="DUF842"/>
    <property type="match status" value="2"/>
</dbReference>
<dbReference type="AlphaFoldDB" id="A0A5N3WFR3"/>
<dbReference type="Proteomes" id="UP000326458">
    <property type="component" value="Unassembled WGS sequence"/>
</dbReference>
<dbReference type="EMBL" id="VCEA01000001">
    <property type="protein sequence ID" value="KAB0360609.1"/>
    <property type="molecule type" value="Genomic_DNA"/>
</dbReference>
<gene>
    <name evidence="3" type="ORF">FD754_004765</name>
</gene>
<dbReference type="PANTHER" id="PTHR21096">
    <property type="entry name" value="PROTEIN FAM136A"/>
    <property type="match status" value="1"/>
</dbReference>
<evidence type="ECO:0000256" key="2">
    <source>
        <dbReference type="ARBA" id="ARBA00017657"/>
    </source>
</evidence>
<dbReference type="GO" id="GO:0005737">
    <property type="term" value="C:cytoplasm"/>
    <property type="evidence" value="ECO:0007669"/>
    <property type="project" value="TreeGrafter"/>
</dbReference>